<dbReference type="EMBL" id="JAUUCC010000047">
    <property type="protein sequence ID" value="MEE2052484.1"/>
    <property type="molecule type" value="Genomic_DNA"/>
</dbReference>
<protein>
    <recommendedName>
        <fullName evidence="4">VOC family protein</fullName>
    </recommendedName>
</protein>
<evidence type="ECO:0000256" key="1">
    <source>
        <dbReference type="SAM" id="MobiDB-lite"/>
    </source>
</evidence>
<accession>A0ABU7KTZ8</accession>
<reference evidence="2 3" key="1">
    <citation type="submission" date="2023-07" db="EMBL/GenBank/DDBJ databases">
        <authorList>
            <person name="Girao M."/>
            <person name="Carvalho M.F."/>
        </authorList>
    </citation>
    <scope>NUCLEOTIDE SEQUENCE [LARGE SCALE GENOMIC DNA]</scope>
    <source>
        <strain evidence="2 3">66/93</strain>
    </source>
</reference>
<comment type="caution">
    <text evidence="2">The sequence shown here is derived from an EMBL/GenBank/DDBJ whole genome shotgun (WGS) entry which is preliminary data.</text>
</comment>
<dbReference type="Proteomes" id="UP001348641">
    <property type="component" value="Unassembled WGS sequence"/>
</dbReference>
<sequence>MAPDLYAAIPVPDHQAAPAWYERLFGSPPVYVAGETQTVPRGPEGDGIRFGGAPL</sequence>
<dbReference type="InterPro" id="IPR029068">
    <property type="entry name" value="Glyas_Bleomycin-R_OHBP_Dase"/>
</dbReference>
<gene>
    <name evidence="2" type="ORF">Q8A49_18450</name>
</gene>
<organism evidence="2 3">
    <name type="scientific">Nocardiopsis tropica</name>
    <dbReference type="NCBI Taxonomy" id="109330"/>
    <lineage>
        <taxon>Bacteria</taxon>
        <taxon>Bacillati</taxon>
        <taxon>Actinomycetota</taxon>
        <taxon>Actinomycetes</taxon>
        <taxon>Streptosporangiales</taxon>
        <taxon>Nocardiopsidaceae</taxon>
        <taxon>Nocardiopsis</taxon>
    </lineage>
</organism>
<feature type="region of interest" description="Disordered" evidence="1">
    <location>
        <begin position="35"/>
        <end position="55"/>
    </location>
</feature>
<name>A0ABU7KTZ8_9ACTN</name>
<dbReference type="RefSeq" id="WP_330159509.1">
    <property type="nucleotide sequence ID" value="NZ_BAAAJA010000008.1"/>
</dbReference>
<proteinExistence type="predicted"/>
<dbReference type="Gene3D" id="3.10.180.10">
    <property type="entry name" value="2,3-Dihydroxybiphenyl 1,2-Dioxygenase, domain 1"/>
    <property type="match status" value="1"/>
</dbReference>
<evidence type="ECO:0000313" key="2">
    <source>
        <dbReference type="EMBL" id="MEE2052484.1"/>
    </source>
</evidence>
<evidence type="ECO:0008006" key="4">
    <source>
        <dbReference type="Google" id="ProtNLM"/>
    </source>
</evidence>
<evidence type="ECO:0000313" key="3">
    <source>
        <dbReference type="Proteomes" id="UP001348641"/>
    </source>
</evidence>